<sequence length="76" mass="8314">MSTTKAVSSTNVGVTPLATRKQERAASSSNRSSSIRCFKCQGLGHIASECPNRKIISLVEEVDEEALDENWQSEDE</sequence>
<evidence type="ECO:0000256" key="1">
    <source>
        <dbReference type="PROSITE-ProRule" id="PRU00047"/>
    </source>
</evidence>
<evidence type="ECO:0000256" key="2">
    <source>
        <dbReference type="SAM" id="MobiDB-lite"/>
    </source>
</evidence>
<reference evidence="4" key="1">
    <citation type="journal article" date="2022" name="Plant J.">
        <title>Strategies of tolerance reflected in two North American maple genomes.</title>
        <authorList>
            <person name="McEvoy S.L."/>
            <person name="Sezen U.U."/>
            <person name="Trouern-Trend A."/>
            <person name="McMahon S.M."/>
            <person name="Schaberg P.G."/>
            <person name="Yang J."/>
            <person name="Wegrzyn J.L."/>
            <person name="Swenson N.G."/>
        </authorList>
    </citation>
    <scope>NUCLEOTIDE SEQUENCE</scope>
    <source>
        <strain evidence="4">NS2018</strain>
    </source>
</reference>
<gene>
    <name evidence="4" type="ORF">LWI29_007013</name>
</gene>
<proteinExistence type="predicted"/>
<organism evidence="4 5">
    <name type="scientific">Acer saccharum</name>
    <name type="common">Sugar maple</name>
    <dbReference type="NCBI Taxonomy" id="4024"/>
    <lineage>
        <taxon>Eukaryota</taxon>
        <taxon>Viridiplantae</taxon>
        <taxon>Streptophyta</taxon>
        <taxon>Embryophyta</taxon>
        <taxon>Tracheophyta</taxon>
        <taxon>Spermatophyta</taxon>
        <taxon>Magnoliopsida</taxon>
        <taxon>eudicotyledons</taxon>
        <taxon>Gunneridae</taxon>
        <taxon>Pentapetalae</taxon>
        <taxon>rosids</taxon>
        <taxon>malvids</taxon>
        <taxon>Sapindales</taxon>
        <taxon>Sapindaceae</taxon>
        <taxon>Hippocastanoideae</taxon>
        <taxon>Acereae</taxon>
        <taxon>Acer</taxon>
    </lineage>
</organism>
<evidence type="ECO:0000313" key="4">
    <source>
        <dbReference type="EMBL" id="KAK0578226.1"/>
    </source>
</evidence>
<dbReference type="EMBL" id="JAUESC010000385">
    <property type="protein sequence ID" value="KAK0578226.1"/>
    <property type="molecule type" value="Genomic_DNA"/>
</dbReference>
<keyword evidence="1" id="KW-0479">Metal-binding</keyword>
<evidence type="ECO:0000259" key="3">
    <source>
        <dbReference type="PROSITE" id="PS50158"/>
    </source>
</evidence>
<dbReference type="Gene3D" id="4.10.60.10">
    <property type="entry name" value="Zinc finger, CCHC-type"/>
    <property type="match status" value="1"/>
</dbReference>
<keyword evidence="5" id="KW-1185">Reference proteome</keyword>
<dbReference type="Proteomes" id="UP001168877">
    <property type="component" value="Unassembled WGS sequence"/>
</dbReference>
<dbReference type="PROSITE" id="PS50158">
    <property type="entry name" value="ZF_CCHC"/>
    <property type="match status" value="1"/>
</dbReference>
<name>A0AA39RRD3_ACESA</name>
<dbReference type="AlphaFoldDB" id="A0AA39RRD3"/>
<dbReference type="Pfam" id="PF00098">
    <property type="entry name" value="zf-CCHC"/>
    <property type="match status" value="1"/>
</dbReference>
<dbReference type="SMART" id="SM00343">
    <property type="entry name" value="ZnF_C2HC"/>
    <property type="match status" value="1"/>
</dbReference>
<dbReference type="InterPro" id="IPR001878">
    <property type="entry name" value="Znf_CCHC"/>
</dbReference>
<evidence type="ECO:0000313" key="5">
    <source>
        <dbReference type="Proteomes" id="UP001168877"/>
    </source>
</evidence>
<protein>
    <recommendedName>
        <fullName evidence="3">CCHC-type domain-containing protein</fullName>
    </recommendedName>
</protein>
<dbReference type="GO" id="GO:0008270">
    <property type="term" value="F:zinc ion binding"/>
    <property type="evidence" value="ECO:0007669"/>
    <property type="project" value="UniProtKB-KW"/>
</dbReference>
<keyword evidence="1" id="KW-0862">Zinc</keyword>
<accession>A0AA39RRD3</accession>
<comment type="caution">
    <text evidence="4">The sequence shown here is derived from an EMBL/GenBank/DDBJ whole genome shotgun (WGS) entry which is preliminary data.</text>
</comment>
<dbReference type="SUPFAM" id="SSF57756">
    <property type="entry name" value="Retrovirus zinc finger-like domains"/>
    <property type="match status" value="1"/>
</dbReference>
<feature type="region of interest" description="Disordered" evidence="2">
    <location>
        <begin position="1"/>
        <end position="33"/>
    </location>
</feature>
<feature type="compositionally biased region" description="Polar residues" evidence="2">
    <location>
        <begin position="1"/>
        <end position="13"/>
    </location>
</feature>
<reference evidence="4" key="2">
    <citation type="submission" date="2023-06" db="EMBL/GenBank/DDBJ databases">
        <authorList>
            <person name="Swenson N.G."/>
            <person name="Wegrzyn J.L."/>
            <person name="Mcevoy S.L."/>
        </authorList>
    </citation>
    <scope>NUCLEOTIDE SEQUENCE</scope>
    <source>
        <strain evidence="4">NS2018</strain>
        <tissue evidence="4">Leaf</tissue>
    </source>
</reference>
<dbReference type="InterPro" id="IPR036875">
    <property type="entry name" value="Znf_CCHC_sf"/>
</dbReference>
<feature type="domain" description="CCHC-type" evidence="3">
    <location>
        <begin position="36"/>
        <end position="52"/>
    </location>
</feature>
<dbReference type="GO" id="GO:0003676">
    <property type="term" value="F:nucleic acid binding"/>
    <property type="evidence" value="ECO:0007669"/>
    <property type="project" value="InterPro"/>
</dbReference>
<keyword evidence="1" id="KW-0863">Zinc-finger</keyword>